<comment type="similarity">
    <text evidence="1">Belongs to the thioesterase family.</text>
</comment>
<reference evidence="4" key="3">
    <citation type="submission" date="2016-08" db="EMBL/GenBank/DDBJ databases">
        <title>Sequencing, Assembly and Comparative Genomics of S. aureofaciens ATCC 10762.</title>
        <authorList>
            <person name="Gradnigo J.S."/>
            <person name="Johnson N."/>
            <person name="Somerville G.A."/>
        </authorList>
    </citation>
    <scope>NUCLEOTIDE SEQUENCE [LARGE SCALE GENOMIC DNA]</scope>
    <source>
        <strain evidence="4">ATCC 10762</strain>
    </source>
</reference>
<reference evidence="4 5" key="2">
    <citation type="submission" date="2014-07" db="EMBL/GenBank/DDBJ databases">
        <authorList>
            <person name="Zhang J.E."/>
            <person name="Yang H."/>
            <person name="Guo J."/>
            <person name="Deng Z."/>
            <person name="Luo H."/>
            <person name="Luo M."/>
            <person name="Zhao B."/>
        </authorList>
    </citation>
    <scope>NUCLEOTIDE SEQUENCE [LARGE SCALE GENOMIC DNA]</scope>
    <source>
        <strain evidence="4">ATCC 10762</strain>
        <strain evidence="5">ATCC 10762 / DSM 40127 / CCM 3239 / JCM 4008 / LMG 5968 / NBRC 12843 / NCIMB 8234 / A-377</strain>
    </source>
</reference>
<reference evidence="3" key="1">
    <citation type="journal article" date="2014" name="Int. J. Syst. Evol. Microbiol.">
        <title>Complete genome sequence of Corynebacterium casei LMG S-19264T (=DSM 44701T), isolated from a smear-ripened cheese.</title>
        <authorList>
            <consortium name="US DOE Joint Genome Institute (JGI-PGF)"/>
            <person name="Walter F."/>
            <person name="Albersmeier A."/>
            <person name="Kalinowski J."/>
            <person name="Ruckert C."/>
        </authorList>
    </citation>
    <scope>NUCLEOTIDE SEQUENCE</scope>
    <source>
        <strain evidence="3">JCM 4434</strain>
    </source>
</reference>
<dbReference type="PANTHER" id="PTHR11487:SF0">
    <property type="entry name" value="S-ACYL FATTY ACID SYNTHASE THIOESTERASE, MEDIUM CHAIN"/>
    <property type="match status" value="1"/>
</dbReference>
<evidence type="ECO:0000256" key="1">
    <source>
        <dbReference type="ARBA" id="ARBA00007169"/>
    </source>
</evidence>
<comment type="caution">
    <text evidence="4">The sequence shown here is derived from an EMBL/GenBank/DDBJ whole genome shotgun (WGS) entry which is preliminary data.</text>
</comment>
<organism evidence="4 5">
    <name type="scientific">Kitasatospora aureofaciens</name>
    <name type="common">Streptomyces aureofaciens</name>
    <dbReference type="NCBI Taxonomy" id="1894"/>
    <lineage>
        <taxon>Bacteria</taxon>
        <taxon>Bacillati</taxon>
        <taxon>Actinomycetota</taxon>
        <taxon>Actinomycetes</taxon>
        <taxon>Kitasatosporales</taxon>
        <taxon>Streptomycetaceae</taxon>
        <taxon>Kitasatospora</taxon>
    </lineage>
</organism>
<evidence type="ECO:0000259" key="2">
    <source>
        <dbReference type="Pfam" id="PF00975"/>
    </source>
</evidence>
<dbReference type="Proteomes" id="UP000610124">
    <property type="component" value="Unassembled WGS sequence"/>
</dbReference>
<reference evidence="3" key="5">
    <citation type="submission" date="2020-09" db="EMBL/GenBank/DDBJ databases">
        <authorList>
            <person name="Sun Q."/>
            <person name="Ohkuma M."/>
        </authorList>
    </citation>
    <scope>NUCLEOTIDE SEQUENCE</scope>
    <source>
        <strain evidence="3">JCM 4434</strain>
    </source>
</reference>
<evidence type="ECO:0000313" key="5">
    <source>
        <dbReference type="Proteomes" id="UP000037395"/>
    </source>
</evidence>
<evidence type="ECO:0000313" key="3">
    <source>
        <dbReference type="EMBL" id="GGU56662.1"/>
    </source>
</evidence>
<dbReference type="SUPFAM" id="SSF53474">
    <property type="entry name" value="alpha/beta-Hydrolases"/>
    <property type="match status" value="1"/>
</dbReference>
<dbReference type="InterPro" id="IPR012223">
    <property type="entry name" value="TEII"/>
</dbReference>
<dbReference type="EMBL" id="BMUB01000001">
    <property type="protein sequence ID" value="GGU56662.1"/>
    <property type="molecule type" value="Genomic_DNA"/>
</dbReference>
<evidence type="ECO:0000313" key="4">
    <source>
        <dbReference type="EMBL" id="OEV36279.1"/>
    </source>
</evidence>
<reference evidence="5" key="4">
    <citation type="submission" date="2016-08" db="EMBL/GenBank/DDBJ databases">
        <title>Sequencing, assembly and comparative genomics of S. aureofaciens ATCC 10762.</title>
        <authorList>
            <person name="Gradnigo J.S."/>
            <person name="Johnson N."/>
            <person name="Somerville G.A."/>
        </authorList>
    </citation>
    <scope>NUCLEOTIDE SEQUENCE [LARGE SCALE GENOMIC DNA]</scope>
    <source>
        <strain evidence="5">ATCC 10762 / DSM 40127 / CCM 3239 / JCM 4008 / LMG 5968 / NBRC 12843 / NCIMB 8234 / A-377</strain>
    </source>
</reference>
<name>A0A1E7N6H1_KITAU</name>
<dbReference type="EMBL" id="JPRF03000028">
    <property type="protein sequence ID" value="OEV36279.1"/>
    <property type="molecule type" value="Genomic_DNA"/>
</dbReference>
<dbReference type="OrthoDB" id="3872750at2"/>
<sequence>MQTDAGKWLFRQPSEDAPARIFLFPYSGTGASMYRAWPERIGEVEVCLVQLPARENRLREPHPVTYQNLAAAAAAALAPLVDRPTGFFGHCGGALSAFATALELERAHGKELTALFMSSQLAPDEEPFGRWLWLGRDELAVELNILAQAAGTRMDPDFLDVALDVLEEDLAAQRRYRLDAPEPLACAVHTVGWKQDVEIRPEQLGGWTRYVPPGRHHEHLLDGGHHAFLAAPQPLLDLMGRAMAQAGAAS</sequence>
<feature type="domain" description="Thioesterase" evidence="2">
    <location>
        <begin position="20"/>
        <end position="230"/>
    </location>
</feature>
<dbReference type="InterPro" id="IPR001031">
    <property type="entry name" value="Thioesterase"/>
</dbReference>
<dbReference type="GeneID" id="97483565"/>
<dbReference type="RefSeq" id="WP_043387566.1">
    <property type="nucleotide sequence ID" value="NZ_BMUB01000001.1"/>
</dbReference>
<keyword evidence="5" id="KW-1185">Reference proteome</keyword>
<gene>
    <name evidence="3" type="ORF">GCM10010502_03760</name>
    <name evidence="4" type="ORF">HS99_0030185</name>
</gene>
<dbReference type="GO" id="GO:0008610">
    <property type="term" value="P:lipid biosynthetic process"/>
    <property type="evidence" value="ECO:0007669"/>
    <property type="project" value="TreeGrafter"/>
</dbReference>
<dbReference type="Proteomes" id="UP000037395">
    <property type="component" value="Unassembled WGS sequence"/>
</dbReference>
<accession>A0A8H9LNA5</accession>
<dbReference type="InterPro" id="IPR029058">
    <property type="entry name" value="AB_hydrolase_fold"/>
</dbReference>
<dbReference type="Pfam" id="PF00975">
    <property type="entry name" value="Thioesterase"/>
    <property type="match status" value="1"/>
</dbReference>
<accession>A0A1E7N6H1</accession>
<protein>
    <submittedName>
        <fullName evidence="3">Thioesterase</fullName>
    </submittedName>
</protein>
<proteinExistence type="inferred from homology"/>
<dbReference type="Gene3D" id="3.40.50.1820">
    <property type="entry name" value="alpha/beta hydrolase"/>
    <property type="match status" value="1"/>
</dbReference>
<dbReference type="PANTHER" id="PTHR11487">
    <property type="entry name" value="THIOESTERASE"/>
    <property type="match status" value="1"/>
</dbReference>
<dbReference type="AlphaFoldDB" id="A0A1E7N6H1"/>